<evidence type="ECO:0000256" key="1">
    <source>
        <dbReference type="SAM" id="Phobius"/>
    </source>
</evidence>
<organism evidence="2 3">
    <name type="scientific">Planococcus massiliensis</name>
    <dbReference type="NCBI Taxonomy" id="1499687"/>
    <lineage>
        <taxon>Bacteria</taxon>
        <taxon>Bacillati</taxon>
        <taxon>Bacillota</taxon>
        <taxon>Bacilli</taxon>
        <taxon>Bacillales</taxon>
        <taxon>Caryophanaceae</taxon>
        <taxon>Planococcus</taxon>
    </lineage>
</organism>
<accession>A0A098EIM5</accession>
<name>A0A098EIM5_9BACL</name>
<keyword evidence="3" id="KW-1185">Reference proteome</keyword>
<sequence>MIREKEDIDVAILLIALLSIAVWYAALQEFLKPERKQSSRKIMTLTSTGTLLTVVLTISFFQDLAIF</sequence>
<evidence type="ECO:0000313" key="3">
    <source>
        <dbReference type="Proteomes" id="UP000043699"/>
    </source>
</evidence>
<proteinExistence type="predicted"/>
<feature type="transmembrane region" description="Helical" evidence="1">
    <location>
        <begin position="42"/>
        <end position="61"/>
    </location>
</feature>
<dbReference type="AlphaFoldDB" id="A0A098EIM5"/>
<feature type="transmembrane region" description="Helical" evidence="1">
    <location>
        <begin position="12"/>
        <end position="30"/>
    </location>
</feature>
<dbReference type="EMBL" id="CCXS01000001">
    <property type="protein sequence ID" value="CEG21657.1"/>
    <property type="molecule type" value="Genomic_DNA"/>
</dbReference>
<protein>
    <submittedName>
        <fullName evidence="2">Uncharacterized protein</fullName>
    </submittedName>
</protein>
<evidence type="ECO:0000313" key="2">
    <source>
        <dbReference type="EMBL" id="CEG21657.1"/>
    </source>
</evidence>
<keyword evidence="1" id="KW-0812">Transmembrane</keyword>
<keyword evidence="1" id="KW-1133">Transmembrane helix</keyword>
<reference evidence="2 3" key="1">
    <citation type="submission" date="2014-09" db="EMBL/GenBank/DDBJ databases">
        <authorList>
            <person name="Urmite Genomes Urmite Genomes"/>
        </authorList>
    </citation>
    <scope>NUCLEOTIDE SEQUENCE [LARGE SCALE GENOMIC DNA]</scope>
    <source>
        <strain evidence="2 3">ES2</strain>
    </source>
</reference>
<keyword evidence="1" id="KW-0472">Membrane</keyword>
<gene>
    <name evidence="2" type="ORF">BN1080_00570</name>
</gene>
<dbReference type="Proteomes" id="UP000043699">
    <property type="component" value="Unassembled WGS sequence"/>
</dbReference>